<comment type="similarity">
    <text evidence="1">Belongs to the sel-1 family.</text>
</comment>
<comment type="caution">
    <text evidence="2">The sequence shown here is derived from an EMBL/GenBank/DDBJ whole genome shotgun (WGS) entry which is preliminary data.</text>
</comment>
<dbReference type="Proteomes" id="UP000247409">
    <property type="component" value="Unassembled WGS sequence"/>
</dbReference>
<accession>A0A2V3J3A2</accession>
<dbReference type="InterPro" id="IPR006597">
    <property type="entry name" value="Sel1-like"/>
</dbReference>
<dbReference type="InterPro" id="IPR011990">
    <property type="entry name" value="TPR-like_helical_dom_sf"/>
</dbReference>
<evidence type="ECO:0000313" key="2">
    <source>
        <dbReference type="EMBL" id="PXF48921.1"/>
    </source>
</evidence>
<reference evidence="2 3" key="1">
    <citation type="journal article" date="2018" name="Mol. Biol. Evol.">
        <title>Analysis of the draft genome of the red seaweed Gracilariopsis chorda provides insights into genome size evolution in Rhodophyta.</title>
        <authorList>
            <person name="Lee J."/>
            <person name="Yang E.C."/>
            <person name="Graf L."/>
            <person name="Yang J.H."/>
            <person name="Qiu H."/>
            <person name="Zel Zion U."/>
            <person name="Chan C.X."/>
            <person name="Stephens T.G."/>
            <person name="Weber A.P.M."/>
            <person name="Boo G.H."/>
            <person name="Boo S.M."/>
            <person name="Kim K.M."/>
            <person name="Shin Y."/>
            <person name="Jung M."/>
            <person name="Lee S.J."/>
            <person name="Yim H.S."/>
            <person name="Lee J.H."/>
            <person name="Bhattacharya D."/>
            <person name="Yoon H.S."/>
        </authorList>
    </citation>
    <scope>NUCLEOTIDE SEQUENCE [LARGE SCALE GENOMIC DNA]</scope>
    <source>
        <strain evidence="2 3">SKKU-2015</strain>
        <tissue evidence="2">Whole body</tissue>
    </source>
</reference>
<keyword evidence="3" id="KW-1185">Reference proteome</keyword>
<gene>
    <name evidence="2" type="ORF">BWQ96_01263</name>
</gene>
<proteinExistence type="inferred from homology"/>
<dbReference type="PANTHER" id="PTHR11102">
    <property type="entry name" value="SEL-1-LIKE PROTEIN"/>
    <property type="match status" value="1"/>
</dbReference>
<protein>
    <submittedName>
        <fullName evidence="2">Uncharacterized protein</fullName>
    </submittedName>
</protein>
<evidence type="ECO:0000313" key="3">
    <source>
        <dbReference type="Proteomes" id="UP000247409"/>
    </source>
</evidence>
<sequence>MPSTELSWEDEARAYEEAIKNGNDEYALVDLAVLLLTDKDDEPAPDRSRGIQLLERAIKQFASQGALVELSYQYRFSDSRSDRHRAIPLLEQAVQQEPNMVSLVGLAKALADPELPMYDLERAVQIFKRCSRNGRASLVMADLAELQLRQPSLRVDRRSALRLFKDAIKVSNSPSLMTKLGHLYSTGTALLPRSYDDMIKWYQRAIDDGKYSPAKYYLACALTSTEWDQPRKPFRASQLFEEALDQNPCEGYALALADLYVDYLELQKTERGILLYEATAKKYNSRKAKCALIYILAHGLFDIPIDCKRVLTILKPYRSSSARCRLITETVASVLWSGAIGIKPRRKFAVDIARTTRWPNDYTLSLMLRYGAPGLPVNRHAAKKRYRQVKNKAAYDIAHSLFISEPSDPEYDPGRAIRIIPSIVTLDSEYVTAFGWLPLYLRMSKIRFPYHGHEQCFTYSVKRFAGLHDILILNMASLLLEEPSSSETSNTIICMFEDLMGTELHDVATLNLSYVLWKGVGVVPQDKARAIGLLEGLVEERNDISARVLLTSILAEETNENNIQRCLSLWRTVEEETDEDEELKKLSRLLSAKANTVLGFHQETGL</sequence>
<dbReference type="AlphaFoldDB" id="A0A2V3J3A2"/>
<dbReference type="Gene3D" id="1.25.40.10">
    <property type="entry name" value="Tetratricopeptide repeat domain"/>
    <property type="match status" value="1"/>
</dbReference>
<evidence type="ECO:0000256" key="1">
    <source>
        <dbReference type="ARBA" id="ARBA00038101"/>
    </source>
</evidence>
<dbReference type="STRING" id="448386.A0A2V3J3A2"/>
<organism evidence="2 3">
    <name type="scientific">Gracilariopsis chorda</name>
    <dbReference type="NCBI Taxonomy" id="448386"/>
    <lineage>
        <taxon>Eukaryota</taxon>
        <taxon>Rhodophyta</taxon>
        <taxon>Florideophyceae</taxon>
        <taxon>Rhodymeniophycidae</taxon>
        <taxon>Gracilariales</taxon>
        <taxon>Gracilariaceae</taxon>
        <taxon>Gracilariopsis</taxon>
    </lineage>
</organism>
<dbReference type="PANTHER" id="PTHR11102:SF160">
    <property type="entry name" value="ERAD-ASSOCIATED E3 UBIQUITIN-PROTEIN LIGASE COMPONENT HRD3"/>
    <property type="match status" value="1"/>
</dbReference>
<dbReference type="EMBL" id="NBIV01000010">
    <property type="protein sequence ID" value="PXF48921.1"/>
    <property type="molecule type" value="Genomic_DNA"/>
</dbReference>
<name>A0A2V3J3A2_9FLOR</name>
<dbReference type="InterPro" id="IPR050767">
    <property type="entry name" value="Sel1_AlgK"/>
</dbReference>
<dbReference type="SUPFAM" id="SSF81901">
    <property type="entry name" value="HCP-like"/>
    <property type="match status" value="1"/>
</dbReference>
<dbReference type="Pfam" id="PF08238">
    <property type="entry name" value="Sel1"/>
    <property type="match status" value="3"/>
</dbReference>